<dbReference type="InterPro" id="IPR025724">
    <property type="entry name" value="GAG-pre-integrase_dom"/>
</dbReference>
<evidence type="ECO:0000256" key="1">
    <source>
        <dbReference type="PROSITE-ProRule" id="PRU00047"/>
    </source>
</evidence>
<dbReference type="PANTHER" id="PTHR47592">
    <property type="entry name" value="PBF68 PROTEIN"/>
    <property type="match status" value="1"/>
</dbReference>
<keyword evidence="5" id="KW-1185">Reference proteome</keyword>
<protein>
    <submittedName>
        <fullName evidence="4">Zinc finger, CCHC-type containing protein</fullName>
    </submittedName>
</protein>
<dbReference type="Pfam" id="PF00098">
    <property type="entry name" value="zf-CCHC"/>
    <property type="match status" value="1"/>
</dbReference>
<keyword evidence="1" id="KW-0862">Zinc</keyword>
<proteinExistence type="predicted"/>
<evidence type="ECO:0000256" key="2">
    <source>
        <dbReference type="SAM" id="MobiDB-lite"/>
    </source>
</evidence>
<keyword evidence="1" id="KW-0863">Zinc-finger</keyword>
<dbReference type="Pfam" id="PF13976">
    <property type="entry name" value="gag_pre-integrs"/>
    <property type="match status" value="1"/>
</dbReference>
<evidence type="ECO:0000259" key="3">
    <source>
        <dbReference type="PROSITE" id="PS50158"/>
    </source>
</evidence>
<gene>
    <name evidence="4" type="ORF">Tco_0800607</name>
</gene>
<dbReference type="Pfam" id="PF25597">
    <property type="entry name" value="SH3_retrovirus"/>
    <property type="match status" value="1"/>
</dbReference>
<feature type="domain" description="CCHC-type" evidence="3">
    <location>
        <begin position="140"/>
        <end position="154"/>
    </location>
</feature>
<sequence>MAAAMKHMASNFAKLEKFEGRMEVIIQLWSKSGSGPNGTMTIMSAEDTLEAKYMAKDASSKKFLVSNFTNYKMTDSRQVLEQYNKLLGILGRFTQHKINMDESIQVGSHLRIEESLKAQDNDKPKGNNVVASITTPPVTCWKCEKPGHLKRDCKAGNVGNKANGSGTKGSVDGSSNPLKGQNMFNKSIQIHYVTYVSEAYFVQDDEFAWLNIVSDNIGLAFMSTSELNDSILWHARLGHVHFKRMQDMSKDGFIPAFDKDTEKAELRVLGAVARLPDPKLKTLGERGIECIFVGYAKHSKAFRFYVIEPNDSVVVNSIIESRDAIFDENRFSLVPKPSQMSLKDGTKDSGDSVIPEKITEDVIQQPEPKLRKSKRHRTPKDFGPGFQLYLIEGTRDLISDQHSYYFNVEEDPKTFDEAMKSQDVSFWKKTINDEMDSIMGNKTWVFTDLPLANLMNLDMTEADVILGIRIKHESNEIAISQYHYIEKVLKKFNYSDCTPVSTPMVTCDKLMPNKGHVVSQLEYSRVIGCLCVLSDIR</sequence>
<organism evidence="4 5">
    <name type="scientific">Tanacetum coccineum</name>
    <dbReference type="NCBI Taxonomy" id="301880"/>
    <lineage>
        <taxon>Eukaryota</taxon>
        <taxon>Viridiplantae</taxon>
        <taxon>Streptophyta</taxon>
        <taxon>Embryophyta</taxon>
        <taxon>Tracheophyta</taxon>
        <taxon>Spermatophyta</taxon>
        <taxon>Magnoliopsida</taxon>
        <taxon>eudicotyledons</taxon>
        <taxon>Gunneridae</taxon>
        <taxon>Pentapetalae</taxon>
        <taxon>asterids</taxon>
        <taxon>campanulids</taxon>
        <taxon>Asterales</taxon>
        <taxon>Asteraceae</taxon>
        <taxon>Asteroideae</taxon>
        <taxon>Anthemideae</taxon>
        <taxon>Anthemidinae</taxon>
        <taxon>Tanacetum</taxon>
    </lineage>
</organism>
<feature type="region of interest" description="Disordered" evidence="2">
    <location>
        <begin position="157"/>
        <end position="177"/>
    </location>
</feature>
<dbReference type="SUPFAM" id="SSF57756">
    <property type="entry name" value="Retrovirus zinc finger-like domains"/>
    <property type="match status" value="1"/>
</dbReference>
<reference evidence="4" key="1">
    <citation type="journal article" date="2022" name="Int. J. Mol. Sci.">
        <title>Draft Genome of Tanacetum Coccineum: Genomic Comparison of Closely Related Tanacetum-Family Plants.</title>
        <authorList>
            <person name="Yamashiro T."/>
            <person name="Shiraishi A."/>
            <person name="Nakayama K."/>
            <person name="Satake H."/>
        </authorList>
    </citation>
    <scope>NUCLEOTIDE SEQUENCE</scope>
</reference>
<evidence type="ECO:0000313" key="4">
    <source>
        <dbReference type="EMBL" id="GJS93639.1"/>
    </source>
</evidence>
<keyword evidence="1" id="KW-0479">Metal-binding</keyword>
<dbReference type="Proteomes" id="UP001151760">
    <property type="component" value="Unassembled WGS sequence"/>
</dbReference>
<comment type="caution">
    <text evidence="4">The sequence shown here is derived from an EMBL/GenBank/DDBJ whole genome shotgun (WGS) entry which is preliminary data.</text>
</comment>
<dbReference type="PROSITE" id="PS50158">
    <property type="entry name" value="ZF_CCHC"/>
    <property type="match status" value="1"/>
</dbReference>
<dbReference type="SMART" id="SM00343">
    <property type="entry name" value="ZnF_C2HC"/>
    <property type="match status" value="1"/>
</dbReference>
<accession>A0ABQ4ZTN4</accession>
<name>A0ABQ4ZTN4_9ASTR</name>
<dbReference type="InterPro" id="IPR057670">
    <property type="entry name" value="SH3_retrovirus"/>
</dbReference>
<dbReference type="InterPro" id="IPR001878">
    <property type="entry name" value="Znf_CCHC"/>
</dbReference>
<dbReference type="PANTHER" id="PTHR47592:SF29">
    <property type="entry name" value="ZINC FINGER, CCHC-TYPE"/>
    <property type="match status" value="1"/>
</dbReference>
<dbReference type="EMBL" id="BQNB010011672">
    <property type="protein sequence ID" value="GJS93639.1"/>
    <property type="molecule type" value="Genomic_DNA"/>
</dbReference>
<dbReference type="InterPro" id="IPR036875">
    <property type="entry name" value="Znf_CCHC_sf"/>
</dbReference>
<evidence type="ECO:0000313" key="5">
    <source>
        <dbReference type="Proteomes" id="UP001151760"/>
    </source>
</evidence>
<reference evidence="4" key="2">
    <citation type="submission" date="2022-01" db="EMBL/GenBank/DDBJ databases">
        <authorList>
            <person name="Yamashiro T."/>
            <person name="Shiraishi A."/>
            <person name="Satake H."/>
            <person name="Nakayama K."/>
        </authorList>
    </citation>
    <scope>NUCLEOTIDE SEQUENCE</scope>
</reference>